<evidence type="ECO:0000313" key="2">
    <source>
        <dbReference type="EMBL" id="ADL69843.1"/>
    </source>
</evidence>
<keyword evidence="1" id="KW-0812">Transmembrane</keyword>
<dbReference type="RefSeq" id="WP_013298800.1">
    <property type="nucleotide sequence ID" value="NC_014410.1"/>
</dbReference>
<evidence type="ECO:0000313" key="3">
    <source>
        <dbReference type="Proteomes" id="UP000001626"/>
    </source>
</evidence>
<accession>D9TSI8</accession>
<dbReference type="eggNOG" id="ENOG5033EDM">
    <property type="taxonomic scope" value="Bacteria"/>
</dbReference>
<dbReference type="HOGENOM" id="CLU_203925_0_0_9"/>
<protein>
    <submittedName>
        <fullName evidence="2">Uncharacterized protein</fullName>
    </submittedName>
</protein>
<dbReference type="GeneID" id="93865643"/>
<name>D9TSI8_THETC</name>
<keyword evidence="3" id="KW-1185">Reference proteome</keyword>
<dbReference type="KEGG" id="ttm:Tthe_2378"/>
<dbReference type="AlphaFoldDB" id="D9TSI8"/>
<dbReference type="EMBL" id="CP002171">
    <property type="protein sequence ID" value="ADL69843.1"/>
    <property type="molecule type" value="Genomic_DNA"/>
</dbReference>
<evidence type="ECO:0000256" key="1">
    <source>
        <dbReference type="SAM" id="Phobius"/>
    </source>
</evidence>
<reference evidence="2 3" key="1">
    <citation type="submission" date="2010-08" db="EMBL/GenBank/DDBJ databases">
        <title>Complete sequence of Thermoanaerobacterium thermosaccharolyticum DSM 571.</title>
        <authorList>
            <consortium name="US DOE Joint Genome Institute"/>
            <person name="Lucas S."/>
            <person name="Copeland A."/>
            <person name="Lapidus A."/>
            <person name="Cheng J.-F."/>
            <person name="Bruce D."/>
            <person name="Goodwin L."/>
            <person name="Pitluck S."/>
            <person name="Teshima H."/>
            <person name="Detter J.C."/>
            <person name="Han C."/>
            <person name="Tapia R."/>
            <person name="Land M."/>
            <person name="Hauser L."/>
            <person name="Chang Y.-J."/>
            <person name="Jeffries C."/>
            <person name="Kyrpides N."/>
            <person name="Ivanova N."/>
            <person name="Mikhailova N."/>
            <person name="Hemme C.L."/>
            <person name="Woyke T."/>
        </authorList>
    </citation>
    <scope>NUCLEOTIDE SEQUENCE [LARGE SCALE GENOMIC DNA]</scope>
    <source>
        <strain evidence="3">ATCC 7956 / DSM 571 / NCIMB 9385 / NCA 3814 / NCTC 13789 / WDCM 00135 / 2032</strain>
    </source>
</reference>
<dbReference type="STRING" id="580327.Tthe_2378"/>
<sequence length="54" mass="5404">MNGRTTSWVVTGVGAAVTAAGLMTGGMIGAGITGFGLAHVVLGVLDMFRPTVQR</sequence>
<keyword evidence="1" id="KW-1133">Transmembrane helix</keyword>
<dbReference type="Proteomes" id="UP000001626">
    <property type="component" value="Chromosome"/>
</dbReference>
<feature type="transmembrane region" description="Helical" evidence="1">
    <location>
        <begin position="20"/>
        <end position="45"/>
    </location>
</feature>
<keyword evidence="1" id="KW-0472">Membrane</keyword>
<gene>
    <name evidence="2" type="ordered locus">Tthe_2378</name>
</gene>
<organism evidence="2 3">
    <name type="scientific">Thermoanaerobacterium thermosaccharolyticum (strain ATCC 7956 / DSM 571 / NCIMB 9385 / NCA 3814 / NCTC 13789 / WDCM 00135 / 2032)</name>
    <name type="common">Clostridium thermosaccharolyticum</name>
    <dbReference type="NCBI Taxonomy" id="580327"/>
    <lineage>
        <taxon>Bacteria</taxon>
        <taxon>Bacillati</taxon>
        <taxon>Bacillota</taxon>
        <taxon>Clostridia</taxon>
        <taxon>Thermoanaerobacterales</taxon>
        <taxon>Thermoanaerobacteraceae</taxon>
        <taxon>Thermoanaerobacterium</taxon>
    </lineage>
</organism>
<proteinExistence type="predicted"/>